<evidence type="ECO:0000313" key="2">
    <source>
        <dbReference type="EMBL" id="KAK7257503.1"/>
    </source>
</evidence>
<evidence type="ECO:0000313" key="3">
    <source>
        <dbReference type="Proteomes" id="UP001372338"/>
    </source>
</evidence>
<accession>A0AAN9EHU8</accession>
<feature type="region of interest" description="Disordered" evidence="1">
    <location>
        <begin position="80"/>
        <end position="116"/>
    </location>
</feature>
<feature type="compositionally biased region" description="Basic and acidic residues" evidence="1">
    <location>
        <begin position="138"/>
        <end position="160"/>
    </location>
</feature>
<dbReference type="EMBL" id="JAYWIO010000006">
    <property type="protein sequence ID" value="KAK7257503.1"/>
    <property type="molecule type" value="Genomic_DNA"/>
</dbReference>
<keyword evidence="3" id="KW-1185">Reference proteome</keyword>
<name>A0AAN9EHU8_CROPI</name>
<feature type="region of interest" description="Disordered" evidence="1">
    <location>
        <begin position="129"/>
        <end position="166"/>
    </location>
</feature>
<organism evidence="2 3">
    <name type="scientific">Crotalaria pallida</name>
    <name type="common">Smooth rattlebox</name>
    <name type="synonym">Crotalaria striata</name>
    <dbReference type="NCBI Taxonomy" id="3830"/>
    <lineage>
        <taxon>Eukaryota</taxon>
        <taxon>Viridiplantae</taxon>
        <taxon>Streptophyta</taxon>
        <taxon>Embryophyta</taxon>
        <taxon>Tracheophyta</taxon>
        <taxon>Spermatophyta</taxon>
        <taxon>Magnoliopsida</taxon>
        <taxon>eudicotyledons</taxon>
        <taxon>Gunneridae</taxon>
        <taxon>Pentapetalae</taxon>
        <taxon>rosids</taxon>
        <taxon>fabids</taxon>
        <taxon>Fabales</taxon>
        <taxon>Fabaceae</taxon>
        <taxon>Papilionoideae</taxon>
        <taxon>50 kb inversion clade</taxon>
        <taxon>genistoids sensu lato</taxon>
        <taxon>core genistoids</taxon>
        <taxon>Crotalarieae</taxon>
        <taxon>Crotalaria</taxon>
    </lineage>
</organism>
<dbReference type="Proteomes" id="UP001372338">
    <property type="component" value="Unassembled WGS sequence"/>
</dbReference>
<reference evidence="2 3" key="1">
    <citation type="submission" date="2024-01" db="EMBL/GenBank/DDBJ databases">
        <title>The genomes of 5 underutilized Papilionoideae crops provide insights into root nodulation and disease resistanc.</title>
        <authorList>
            <person name="Yuan L."/>
        </authorList>
    </citation>
    <scope>NUCLEOTIDE SEQUENCE [LARGE SCALE GENOMIC DNA]</scope>
    <source>
        <strain evidence="2">ZHUSHIDOU_FW_LH</strain>
        <tissue evidence="2">Leaf</tissue>
    </source>
</reference>
<sequence length="166" mass="17685">MARASHLEAAEESKLARHVCVAAAAKLPLLTNNSLFLLTVRGVGTALLTVWVVGRRSSFAEQGQGEVIVEQVQGVNIAEQAQLPDRGEQVEVPHSGEQVEDPHSGEQVEGPTGEDIEVTPSAIVAEACGSGSKGFTRVAEEERTDAIAKGESNTKEDETKKSRKKK</sequence>
<proteinExistence type="predicted"/>
<gene>
    <name evidence="2" type="ORF">RIF29_31527</name>
</gene>
<comment type="caution">
    <text evidence="2">The sequence shown here is derived from an EMBL/GenBank/DDBJ whole genome shotgun (WGS) entry which is preliminary data.</text>
</comment>
<evidence type="ECO:0000256" key="1">
    <source>
        <dbReference type="SAM" id="MobiDB-lite"/>
    </source>
</evidence>
<protein>
    <submittedName>
        <fullName evidence="2">Uncharacterized protein</fullName>
    </submittedName>
</protein>
<dbReference type="AlphaFoldDB" id="A0AAN9EHU8"/>